<evidence type="ECO:0000256" key="2">
    <source>
        <dbReference type="ARBA" id="ARBA00005417"/>
    </source>
</evidence>
<dbReference type="CDD" id="cd03257">
    <property type="entry name" value="ABC_NikE_OppD_transporters"/>
    <property type="match status" value="1"/>
</dbReference>
<dbReference type="PANTHER" id="PTHR43297:SF2">
    <property type="entry name" value="DIPEPTIDE TRANSPORT ATP-BINDING PROTEIN DPPD"/>
    <property type="match status" value="1"/>
</dbReference>
<keyword evidence="6 9" id="KW-0067">ATP-binding</keyword>
<dbReference type="RefSeq" id="WP_281092807.1">
    <property type="nucleotide sequence ID" value="NZ_JARYZI010000001.1"/>
</dbReference>
<sequence length="325" mass="36639">MTLIEIKHLKTYFYLDGEAFPAVDDISFSLNEGKTLAIIGESGSGKSVTALSIMGLVDYPGKIVGGEILFQEKDLIKMKERELRDIRGNDIAMIYQDPMSSLNPMIKVGKQIEEAIKLHQKMDKLALRNAALDLMTAVGITDCEARYHQLPDQFSGGMRQRIIIAMAIACQPKLLIADEPTTALDVTIQAEILDLLRDLKKEHHMAMILNTHDLGVVAEIADDVVVMYCGKVMEISSNQALFDTPLNPYTQELMTCIPRIDDRKRRLETIKGYVPHLSELSKGCRFSDRCKKAFGKCSEELPELKEIEKGHWSRCWLHDIIDKET</sequence>
<dbReference type="InterPro" id="IPR013563">
    <property type="entry name" value="Oligopep_ABC_C"/>
</dbReference>
<dbReference type="Pfam" id="PF00005">
    <property type="entry name" value="ABC_tran"/>
    <property type="match status" value="1"/>
</dbReference>
<evidence type="ECO:0000313" key="10">
    <source>
        <dbReference type="Proteomes" id="UP001158045"/>
    </source>
</evidence>
<keyword evidence="4" id="KW-1003">Cell membrane</keyword>
<protein>
    <submittedName>
        <fullName evidence="9">ABC transporter ATP-binding protein</fullName>
    </submittedName>
</protein>
<dbReference type="SUPFAM" id="SSF52540">
    <property type="entry name" value="P-loop containing nucleoside triphosphate hydrolases"/>
    <property type="match status" value="1"/>
</dbReference>
<gene>
    <name evidence="9" type="ORF">QE109_02550</name>
</gene>
<dbReference type="InterPro" id="IPR003593">
    <property type="entry name" value="AAA+_ATPase"/>
</dbReference>
<dbReference type="Proteomes" id="UP001158045">
    <property type="component" value="Unassembled WGS sequence"/>
</dbReference>
<dbReference type="EMBL" id="JARYZI010000001">
    <property type="protein sequence ID" value="MDH8677008.1"/>
    <property type="molecule type" value="Genomic_DNA"/>
</dbReference>
<organism evidence="9 10">
    <name type="scientific">Fusibacter bizertensis</name>
    <dbReference type="NCBI Taxonomy" id="1488331"/>
    <lineage>
        <taxon>Bacteria</taxon>
        <taxon>Bacillati</taxon>
        <taxon>Bacillota</taxon>
        <taxon>Clostridia</taxon>
        <taxon>Eubacteriales</taxon>
        <taxon>Eubacteriales Family XII. Incertae Sedis</taxon>
        <taxon>Fusibacter</taxon>
    </lineage>
</organism>
<evidence type="ECO:0000256" key="5">
    <source>
        <dbReference type="ARBA" id="ARBA00022741"/>
    </source>
</evidence>
<dbReference type="InterPro" id="IPR027417">
    <property type="entry name" value="P-loop_NTPase"/>
</dbReference>
<dbReference type="GO" id="GO:0005524">
    <property type="term" value="F:ATP binding"/>
    <property type="evidence" value="ECO:0007669"/>
    <property type="project" value="UniProtKB-KW"/>
</dbReference>
<evidence type="ECO:0000256" key="6">
    <source>
        <dbReference type="ARBA" id="ARBA00022840"/>
    </source>
</evidence>
<proteinExistence type="inferred from homology"/>
<evidence type="ECO:0000313" key="9">
    <source>
        <dbReference type="EMBL" id="MDH8677008.1"/>
    </source>
</evidence>
<dbReference type="SMART" id="SM00382">
    <property type="entry name" value="AAA"/>
    <property type="match status" value="1"/>
</dbReference>
<evidence type="ECO:0000256" key="7">
    <source>
        <dbReference type="ARBA" id="ARBA00023136"/>
    </source>
</evidence>
<keyword evidence="3" id="KW-0813">Transport</keyword>
<dbReference type="Gene3D" id="3.40.50.300">
    <property type="entry name" value="P-loop containing nucleotide triphosphate hydrolases"/>
    <property type="match status" value="1"/>
</dbReference>
<evidence type="ECO:0000256" key="1">
    <source>
        <dbReference type="ARBA" id="ARBA00004202"/>
    </source>
</evidence>
<comment type="caution">
    <text evidence="9">The sequence shown here is derived from an EMBL/GenBank/DDBJ whole genome shotgun (WGS) entry which is preliminary data.</text>
</comment>
<dbReference type="PROSITE" id="PS50893">
    <property type="entry name" value="ABC_TRANSPORTER_2"/>
    <property type="match status" value="1"/>
</dbReference>
<comment type="similarity">
    <text evidence="2">Belongs to the ABC transporter superfamily.</text>
</comment>
<dbReference type="Pfam" id="PF08352">
    <property type="entry name" value="oligo_HPY"/>
    <property type="match status" value="1"/>
</dbReference>
<comment type="subcellular location">
    <subcellularLocation>
        <location evidence="1">Cell membrane</location>
        <topology evidence="1">Peripheral membrane protein</topology>
    </subcellularLocation>
</comment>
<dbReference type="InterPro" id="IPR017871">
    <property type="entry name" value="ABC_transporter-like_CS"/>
</dbReference>
<dbReference type="PANTHER" id="PTHR43297">
    <property type="entry name" value="OLIGOPEPTIDE TRANSPORT ATP-BINDING PROTEIN APPD"/>
    <property type="match status" value="1"/>
</dbReference>
<keyword evidence="7" id="KW-0472">Membrane</keyword>
<evidence type="ECO:0000259" key="8">
    <source>
        <dbReference type="PROSITE" id="PS50893"/>
    </source>
</evidence>
<keyword evidence="10" id="KW-1185">Reference proteome</keyword>
<keyword evidence="5" id="KW-0547">Nucleotide-binding</keyword>
<evidence type="ECO:0000256" key="3">
    <source>
        <dbReference type="ARBA" id="ARBA00022448"/>
    </source>
</evidence>
<dbReference type="NCBIfam" id="TIGR01727">
    <property type="entry name" value="oligo_HPY"/>
    <property type="match status" value="1"/>
</dbReference>
<name>A0ABT6N9C3_9FIRM</name>
<feature type="domain" description="ABC transporter" evidence="8">
    <location>
        <begin position="4"/>
        <end position="254"/>
    </location>
</feature>
<dbReference type="PROSITE" id="PS00211">
    <property type="entry name" value="ABC_TRANSPORTER_1"/>
    <property type="match status" value="1"/>
</dbReference>
<dbReference type="InterPro" id="IPR003439">
    <property type="entry name" value="ABC_transporter-like_ATP-bd"/>
</dbReference>
<reference evidence="9 10" key="1">
    <citation type="submission" date="2023-04" db="EMBL/GenBank/DDBJ databases">
        <title>Fusibacter bizertensis strain WBS, isolated from littoral bottom sediments of the Arctic seas - biochemical and genomic analysis.</title>
        <authorList>
            <person name="Brioukhanov A.L."/>
        </authorList>
    </citation>
    <scope>NUCLEOTIDE SEQUENCE [LARGE SCALE GENOMIC DNA]</scope>
    <source>
        <strain evidence="9 10">WBS</strain>
    </source>
</reference>
<accession>A0ABT6N9C3</accession>
<dbReference type="InterPro" id="IPR050388">
    <property type="entry name" value="ABC_Ni/Peptide_Import"/>
</dbReference>
<evidence type="ECO:0000256" key="4">
    <source>
        <dbReference type="ARBA" id="ARBA00022475"/>
    </source>
</evidence>